<dbReference type="InterPro" id="IPR012338">
    <property type="entry name" value="Beta-lactam/transpept-like"/>
</dbReference>
<dbReference type="GO" id="GO:0009002">
    <property type="term" value="F:serine-type D-Ala-D-Ala carboxypeptidase activity"/>
    <property type="evidence" value="ECO:0007669"/>
    <property type="project" value="UniProtKB-EC"/>
</dbReference>
<feature type="region of interest" description="Disordered" evidence="15">
    <location>
        <begin position="1"/>
        <end position="20"/>
    </location>
</feature>
<dbReference type="GO" id="GO:0006508">
    <property type="term" value="P:proteolysis"/>
    <property type="evidence" value="ECO:0007669"/>
    <property type="project" value="UniProtKB-KW"/>
</dbReference>
<reference evidence="19 20" key="1">
    <citation type="submission" date="2017-07" db="EMBL/GenBank/DDBJ databases">
        <authorList>
            <person name="Sun Z.S."/>
            <person name="Albrecht U."/>
            <person name="Echele G."/>
            <person name="Lee C.C."/>
        </authorList>
    </citation>
    <scope>NUCLEOTIDE SEQUENCE [LARGE SCALE GENOMIC DNA]</scope>
    <source>
        <strain evidence="19 20">CGMCC 1.12710</strain>
    </source>
</reference>
<proteinExistence type="inferred from homology"/>
<dbReference type="PANTHER" id="PTHR32282">
    <property type="entry name" value="BINDING PROTEIN TRANSPEPTIDASE, PUTATIVE-RELATED"/>
    <property type="match status" value="1"/>
</dbReference>
<dbReference type="OrthoDB" id="9766909at2"/>
<evidence type="ECO:0000256" key="5">
    <source>
        <dbReference type="ARBA" id="ARBA00022670"/>
    </source>
</evidence>
<dbReference type="InterPro" id="IPR050396">
    <property type="entry name" value="Glycosyltr_51/Transpeptidase"/>
</dbReference>
<dbReference type="AlphaFoldDB" id="A0A239PKL9"/>
<evidence type="ECO:0000259" key="17">
    <source>
        <dbReference type="Pfam" id="PF00905"/>
    </source>
</evidence>
<dbReference type="GO" id="GO:0008658">
    <property type="term" value="F:penicillin binding"/>
    <property type="evidence" value="ECO:0007669"/>
    <property type="project" value="InterPro"/>
</dbReference>
<name>A0A239PKL9_9PROT</name>
<keyword evidence="16" id="KW-0472">Membrane</keyword>
<keyword evidence="7" id="KW-0808">Transferase</keyword>
<keyword evidence="10" id="KW-0573">Peptidoglycan synthesis</keyword>
<keyword evidence="11" id="KW-0511">Multifunctional enzyme</keyword>
<dbReference type="PANTHER" id="PTHR32282:SF33">
    <property type="entry name" value="PEPTIDOGLYCAN GLYCOSYLTRANSFERASE"/>
    <property type="match status" value="1"/>
</dbReference>
<evidence type="ECO:0000256" key="11">
    <source>
        <dbReference type="ARBA" id="ARBA00023268"/>
    </source>
</evidence>
<comment type="similarity">
    <text evidence="2">In the C-terminal section; belongs to the transpeptidase family.</text>
</comment>
<dbReference type="Gene3D" id="3.40.710.10">
    <property type="entry name" value="DD-peptidase/beta-lactamase superfamily"/>
    <property type="match status" value="1"/>
</dbReference>
<evidence type="ECO:0000256" key="7">
    <source>
        <dbReference type="ARBA" id="ARBA00022679"/>
    </source>
</evidence>
<dbReference type="Pfam" id="PF00905">
    <property type="entry name" value="Transpeptidase"/>
    <property type="match status" value="1"/>
</dbReference>
<sequence>MDRKAKKKDAAPGGTGPLARAGRALAGAARRVGDAFAAAGADLAAGARALAGDVARILRLRPAAKPAERGASRERRGKRPPAGRPFWPALAREAASVCVSLGLAGAVGGLYLAFVLVAPRPEPGADLWAVNRQPSIVLLDRNGRELAARGARYGAAVALADLPDYLVEAFLATEDRRFYEHRGIDLKGTLRAVWTNLRSGEVVEGGSTITQQLARNLFLSFEQTYARKAREALLALWLEGRLSKDEILSLYLNRIYLGAGAYGIESAARTYFDKSAKNVTLAEAVMLAGLPKAPSSLAPTQNPYGAQNRANVVLENLRETGAITEFEAREARRNPPVIVNKDGEADIGYFFDYVAARARELAGGRPGDLIVTTTLDAKLQRDAQAAVKAVIGTETKLMGAEQAALIAYDVNGAIRAMVGGLSYIESQFNRAVQARRQPGSAFKPFVYVAALEAGLTPESSFVDQPIDVDGWRPKNYTEGHQGRMRLTEAVAKSVNTIAVQASEYAGREKVAEAARRLGIRSDIKPVASIALGGVNVTLDELTAAYIPFARGGLRPEPYFIERIEDQNLEVVYQHRDKPPERVIAPEIAEQMTHLLYQVMHSGTGRAASLGARPAAGKTGTTNDWRDAWFVGYTAQLVAGVWVGNDSYTPMDRVTGGTLPAEIWRTFMLAAHQNMPRRPLKGAYPAVTYADEMALIDFYRDVQRGLRDVRRDGDERRVRRRR</sequence>
<keyword evidence="9" id="KW-0133">Cell shape</keyword>
<feature type="transmembrane region" description="Helical" evidence="16">
    <location>
        <begin position="94"/>
        <end position="117"/>
    </location>
</feature>
<dbReference type="Proteomes" id="UP000198346">
    <property type="component" value="Unassembled WGS sequence"/>
</dbReference>
<dbReference type="UniPathway" id="UPA00219"/>
<evidence type="ECO:0000256" key="8">
    <source>
        <dbReference type="ARBA" id="ARBA00022801"/>
    </source>
</evidence>
<gene>
    <name evidence="19" type="ORF">SAMN06297382_0084</name>
</gene>
<dbReference type="InterPro" id="IPR023346">
    <property type="entry name" value="Lysozyme-like_dom_sf"/>
</dbReference>
<organism evidence="19 20">
    <name type="scientific">Amphiplicatus metriothermophilus</name>
    <dbReference type="NCBI Taxonomy" id="1519374"/>
    <lineage>
        <taxon>Bacteria</taxon>
        <taxon>Pseudomonadati</taxon>
        <taxon>Pseudomonadota</taxon>
        <taxon>Alphaproteobacteria</taxon>
        <taxon>Parvularculales</taxon>
        <taxon>Parvularculaceae</taxon>
        <taxon>Amphiplicatus</taxon>
    </lineage>
</organism>
<evidence type="ECO:0000256" key="16">
    <source>
        <dbReference type="SAM" id="Phobius"/>
    </source>
</evidence>
<comment type="catalytic activity">
    <reaction evidence="14">
        <text>[GlcNAc-(1-&gt;4)-Mur2Ac(oyl-L-Ala-gamma-D-Glu-L-Lys-D-Ala-D-Ala)](n)-di-trans,octa-cis-undecaprenyl diphosphate + beta-D-GlcNAc-(1-&gt;4)-Mur2Ac(oyl-L-Ala-gamma-D-Glu-L-Lys-D-Ala-D-Ala)-di-trans,octa-cis-undecaprenyl diphosphate = [GlcNAc-(1-&gt;4)-Mur2Ac(oyl-L-Ala-gamma-D-Glu-L-Lys-D-Ala-D-Ala)](n+1)-di-trans,octa-cis-undecaprenyl diphosphate + di-trans,octa-cis-undecaprenyl diphosphate + H(+)</text>
        <dbReference type="Rhea" id="RHEA:23708"/>
        <dbReference type="Rhea" id="RHEA-COMP:9602"/>
        <dbReference type="Rhea" id="RHEA-COMP:9603"/>
        <dbReference type="ChEBI" id="CHEBI:15378"/>
        <dbReference type="ChEBI" id="CHEBI:58405"/>
        <dbReference type="ChEBI" id="CHEBI:60033"/>
        <dbReference type="ChEBI" id="CHEBI:78435"/>
        <dbReference type="EC" id="2.4.99.28"/>
    </reaction>
</comment>
<keyword evidence="8" id="KW-0378">Hydrolase</keyword>
<dbReference type="Pfam" id="PF00912">
    <property type="entry name" value="Transgly"/>
    <property type="match status" value="1"/>
</dbReference>
<keyword evidence="12" id="KW-0961">Cell wall biogenesis/degradation</keyword>
<dbReference type="FunFam" id="1.10.3810.10:FF:000001">
    <property type="entry name" value="Penicillin-binding protein 1A"/>
    <property type="match status" value="1"/>
</dbReference>
<dbReference type="SUPFAM" id="SSF56601">
    <property type="entry name" value="beta-lactamase/transpeptidase-like"/>
    <property type="match status" value="1"/>
</dbReference>
<dbReference type="GO" id="GO:0009252">
    <property type="term" value="P:peptidoglycan biosynthetic process"/>
    <property type="evidence" value="ECO:0007669"/>
    <property type="project" value="UniProtKB-UniPathway"/>
</dbReference>
<keyword evidence="5" id="KW-0645">Protease</keyword>
<evidence type="ECO:0000256" key="15">
    <source>
        <dbReference type="SAM" id="MobiDB-lite"/>
    </source>
</evidence>
<evidence type="ECO:0000256" key="10">
    <source>
        <dbReference type="ARBA" id="ARBA00022984"/>
    </source>
</evidence>
<evidence type="ECO:0000256" key="2">
    <source>
        <dbReference type="ARBA" id="ARBA00007090"/>
    </source>
</evidence>
<evidence type="ECO:0000259" key="18">
    <source>
        <dbReference type="Pfam" id="PF00912"/>
    </source>
</evidence>
<feature type="domain" description="Glycosyl transferase family 51" evidence="18">
    <location>
        <begin position="151"/>
        <end position="317"/>
    </location>
</feature>
<dbReference type="InterPro" id="IPR001264">
    <property type="entry name" value="Glyco_trans_51"/>
</dbReference>
<evidence type="ECO:0000313" key="19">
    <source>
        <dbReference type="EMBL" id="SNT67594.1"/>
    </source>
</evidence>
<dbReference type="SUPFAM" id="SSF53955">
    <property type="entry name" value="Lysozyme-like"/>
    <property type="match status" value="1"/>
</dbReference>
<dbReference type="NCBIfam" id="TIGR02074">
    <property type="entry name" value="PBP_1a_fam"/>
    <property type="match status" value="1"/>
</dbReference>
<evidence type="ECO:0000256" key="3">
    <source>
        <dbReference type="ARBA" id="ARBA00007739"/>
    </source>
</evidence>
<feature type="domain" description="Penicillin-binding protein transpeptidase" evidence="17">
    <location>
        <begin position="409"/>
        <end position="635"/>
    </location>
</feature>
<accession>A0A239PKL9</accession>
<dbReference type="InterPro" id="IPR036950">
    <property type="entry name" value="PBP_transglycosylase"/>
</dbReference>
<dbReference type="GO" id="GO:0071555">
    <property type="term" value="P:cell wall organization"/>
    <property type="evidence" value="ECO:0007669"/>
    <property type="project" value="UniProtKB-KW"/>
</dbReference>
<evidence type="ECO:0000256" key="13">
    <source>
        <dbReference type="ARBA" id="ARBA00034000"/>
    </source>
</evidence>
<dbReference type="Gene3D" id="1.10.3810.10">
    <property type="entry name" value="Biosynthetic peptidoglycan transglycosylase-like"/>
    <property type="match status" value="1"/>
</dbReference>
<comment type="pathway">
    <text evidence="1">Cell wall biogenesis; peptidoglycan biosynthesis.</text>
</comment>
<dbReference type="InterPro" id="IPR001460">
    <property type="entry name" value="PCN-bd_Tpept"/>
</dbReference>
<keyword evidence="16" id="KW-0812">Transmembrane</keyword>
<evidence type="ECO:0000313" key="20">
    <source>
        <dbReference type="Proteomes" id="UP000198346"/>
    </source>
</evidence>
<keyword evidence="20" id="KW-1185">Reference proteome</keyword>
<protein>
    <submittedName>
        <fullName evidence="19">Penicillin-binding protein 1A</fullName>
    </submittedName>
</protein>
<feature type="region of interest" description="Disordered" evidence="15">
    <location>
        <begin position="65"/>
        <end position="85"/>
    </location>
</feature>
<comment type="catalytic activity">
    <reaction evidence="13">
        <text>Preferential cleavage: (Ac)2-L-Lys-D-Ala-|-D-Ala. Also transpeptidation of peptidyl-alanyl moieties that are N-acyl substituents of D-alanine.</text>
        <dbReference type="EC" id="3.4.16.4"/>
    </reaction>
</comment>
<dbReference type="GO" id="GO:0008360">
    <property type="term" value="P:regulation of cell shape"/>
    <property type="evidence" value="ECO:0007669"/>
    <property type="project" value="UniProtKB-KW"/>
</dbReference>
<evidence type="ECO:0000256" key="4">
    <source>
        <dbReference type="ARBA" id="ARBA00022645"/>
    </source>
</evidence>
<keyword evidence="4" id="KW-0121">Carboxypeptidase</keyword>
<evidence type="ECO:0000256" key="1">
    <source>
        <dbReference type="ARBA" id="ARBA00004752"/>
    </source>
</evidence>
<keyword evidence="6" id="KW-0328">Glycosyltransferase</keyword>
<dbReference type="RefSeq" id="WP_089410624.1">
    <property type="nucleotide sequence ID" value="NZ_FZQA01000001.1"/>
</dbReference>
<dbReference type="GO" id="GO:0008955">
    <property type="term" value="F:peptidoglycan glycosyltransferase activity"/>
    <property type="evidence" value="ECO:0007669"/>
    <property type="project" value="UniProtKB-EC"/>
</dbReference>
<comment type="similarity">
    <text evidence="3">In the N-terminal section; belongs to the glycosyltransferase 51 family.</text>
</comment>
<keyword evidence="16" id="KW-1133">Transmembrane helix</keyword>
<evidence type="ECO:0000256" key="14">
    <source>
        <dbReference type="ARBA" id="ARBA00049902"/>
    </source>
</evidence>
<evidence type="ECO:0000256" key="9">
    <source>
        <dbReference type="ARBA" id="ARBA00022960"/>
    </source>
</evidence>
<dbReference type="EMBL" id="FZQA01000001">
    <property type="protein sequence ID" value="SNT67594.1"/>
    <property type="molecule type" value="Genomic_DNA"/>
</dbReference>
<dbReference type="GO" id="GO:0030288">
    <property type="term" value="C:outer membrane-bounded periplasmic space"/>
    <property type="evidence" value="ECO:0007669"/>
    <property type="project" value="TreeGrafter"/>
</dbReference>
<evidence type="ECO:0000256" key="12">
    <source>
        <dbReference type="ARBA" id="ARBA00023316"/>
    </source>
</evidence>
<evidence type="ECO:0000256" key="6">
    <source>
        <dbReference type="ARBA" id="ARBA00022676"/>
    </source>
</evidence>